<organism evidence="1 2">
    <name type="scientific">Grimontia hollisae</name>
    <name type="common">Vibrio hollisae</name>
    <dbReference type="NCBI Taxonomy" id="673"/>
    <lineage>
        <taxon>Bacteria</taxon>
        <taxon>Pseudomonadati</taxon>
        <taxon>Pseudomonadota</taxon>
        <taxon>Gammaproteobacteria</taxon>
        <taxon>Vibrionales</taxon>
        <taxon>Vibrionaceae</taxon>
        <taxon>Grimontia</taxon>
    </lineage>
</organism>
<dbReference type="AlphaFoldDB" id="A0A377HIY6"/>
<dbReference type="Proteomes" id="UP000254512">
    <property type="component" value="Unassembled WGS sequence"/>
</dbReference>
<reference evidence="1 2" key="1">
    <citation type="submission" date="2018-06" db="EMBL/GenBank/DDBJ databases">
        <authorList>
            <consortium name="Pathogen Informatics"/>
            <person name="Doyle S."/>
        </authorList>
    </citation>
    <scope>NUCLEOTIDE SEQUENCE [LARGE SCALE GENOMIC DNA]</scope>
    <source>
        <strain evidence="1 2">NCTC11645</strain>
    </source>
</reference>
<dbReference type="EMBL" id="UGHD01000002">
    <property type="protein sequence ID" value="STO56096.1"/>
    <property type="molecule type" value="Genomic_DNA"/>
</dbReference>
<proteinExistence type="predicted"/>
<protein>
    <submittedName>
        <fullName evidence="1">Uncharacterized protein</fullName>
    </submittedName>
</protein>
<name>A0A377HIY6_GRIHO</name>
<gene>
    <name evidence="1" type="ORF">NCTC11645_00410</name>
</gene>
<evidence type="ECO:0000313" key="2">
    <source>
        <dbReference type="Proteomes" id="UP000254512"/>
    </source>
</evidence>
<evidence type="ECO:0000313" key="1">
    <source>
        <dbReference type="EMBL" id="STO56096.1"/>
    </source>
</evidence>
<sequence length="90" mass="10245">MLYPDDVKGYGISGLCRFLLSFAKTRQLKIQYFHIFTYNIPQFGHYCPRTKVLCPFPPHATTKAAIHSIHDVLYSTYGPLFFGAVSVEAK</sequence>
<accession>A0A377HIY6</accession>